<evidence type="ECO:0000313" key="2">
    <source>
        <dbReference type="Proteomes" id="UP000739565"/>
    </source>
</evidence>
<dbReference type="RefSeq" id="WP_259661422.1">
    <property type="nucleotide sequence ID" value="NZ_JAHXRI010000007.1"/>
</dbReference>
<name>A0A953T337_9BURK</name>
<organism evidence="1 2">
    <name type="scientific">Zwartia hollandica</name>
    <dbReference type="NCBI Taxonomy" id="324606"/>
    <lineage>
        <taxon>Bacteria</taxon>
        <taxon>Pseudomonadati</taxon>
        <taxon>Pseudomonadota</taxon>
        <taxon>Betaproteobacteria</taxon>
        <taxon>Burkholderiales</taxon>
        <taxon>Alcaligenaceae</taxon>
        <taxon>Zwartia</taxon>
    </lineage>
</organism>
<comment type="caution">
    <text evidence="1">The sequence shown here is derived from an EMBL/GenBank/DDBJ whole genome shotgun (WGS) entry which is preliminary data.</text>
</comment>
<dbReference type="EMBL" id="JAHXRI010000007">
    <property type="protein sequence ID" value="MBZ1351020.1"/>
    <property type="molecule type" value="Genomic_DNA"/>
</dbReference>
<dbReference type="Proteomes" id="UP000739565">
    <property type="component" value="Unassembled WGS sequence"/>
</dbReference>
<dbReference type="AlphaFoldDB" id="A0A953T337"/>
<protein>
    <submittedName>
        <fullName evidence="1">Uncharacterized protein</fullName>
    </submittedName>
</protein>
<evidence type="ECO:0000313" key="1">
    <source>
        <dbReference type="EMBL" id="MBZ1351020.1"/>
    </source>
</evidence>
<accession>A0A953T337</accession>
<sequence length="78" mass="8181">MSDVARDANEALIGSLHKNSLAGTKAIAIVGGGYSGLMAIESSRSPVNLTCLHSEAVAGITTIWVSFYKACQTKNRRA</sequence>
<proteinExistence type="predicted"/>
<reference evidence="1" key="1">
    <citation type="submission" date="2021-07" db="EMBL/GenBank/DDBJ databases">
        <title>New genus and species of the family Alcaligenaceae.</title>
        <authorList>
            <person name="Hahn M.W."/>
        </authorList>
    </citation>
    <scope>NUCLEOTIDE SEQUENCE</scope>
    <source>
        <strain evidence="1">LF4-65</strain>
    </source>
</reference>
<keyword evidence="2" id="KW-1185">Reference proteome</keyword>
<gene>
    <name evidence="1" type="ORF">KZZ10_10220</name>
</gene>